<dbReference type="PANTHER" id="PTHR33608">
    <property type="entry name" value="BLL2464 PROTEIN"/>
    <property type="match status" value="1"/>
</dbReference>
<name>A0A1G9X3L9_9EURY</name>
<feature type="domain" description="DUF58" evidence="2">
    <location>
        <begin position="197"/>
        <end position="362"/>
    </location>
</feature>
<dbReference type="EMBL" id="FNIA01000009">
    <property type="protein sequence ID" value="SDM91131.1"/>
    <property type="molecule type" value="Genomic_DNA"/>
</dbReference>
<gene>
    <name evidence="3" type="ORF">SAMN05192554_109127</name>
</gene>
<evidence type="ECO:0000313" key="4">
    <source>
        <dbReference type="Proteomes" id="UP000199370"/>
    </source>
</evidence>
<dbReference type="STRING" id="996166.SAMN05192554_109127"/>
<evidence type="ECO:0000259" key="2">
    <source>
        <dbReference type="Pfam" id="PF01882"/>
    </source>
</evidence>
<dbReference type="InterPro" id="IPR002881">
    <property type="entry name" value="DUF58"/>
</dbReference>
<organism evidence="3 4">
    <name type="scientific">Haloarchaeobius iranensis</name>
    <dbReference type="NCBI Taxonomy" id="996166"/>
    <lineage>
        <taxon>Archaea</taxon>
        <taxon>Methanobacteriati</taxon>
        <taxon>Methanobacteriota</taxon>
        <taxon>Stenosarchaea group</taxon>
        <taxon>Halobacteria</taxon>
        <taxon>Halobacteriales</taxon>
        <taxon>Halorubellaceae</taxon>
        <taxon>Haloarchaeobius</taxon>
    </lineage>
</organism>
<evidence type="ECO:0000313" key="3">
    <source>
        <dbReference type="EMBL" id="SDM91131.1"/>
    </source>
</evidence>
<dbReference type="Proteomes" id="UP000199370">
    <property type="component" value="Unassembled WGS sequence"/>
</dbReference>
<proteinExistence type="predicted"/>
<protein>
    <submittedName>
        <fullName evidence="3">Uncharacterized conserved protein, DUF58 family, contains vWF domain</fullName>
    </submittedName>
</protein>
<dbReference type="PANTHER" id="PTHR33608:SF6">
    <property type="entry name" value="BLL2464 PROTEIN"/>
    <property type="match status" value="1"/>
</dbReference>
<evidence type="ECO:0000256" key="1">
    <source>
        <dbReference type="SAM" id="MobiDB-lite"/>
    </source>
</evidence>
<accession>A0A1G9X3L9</accession>
<keyword evidence="4" id="KW-1185">Reference proteome</keyword>
<dbReference type="RefSeq" id="WP_089733398.1">
    <property type="nucleotide sequence ID" value="NZ_FNIA01000009.1"/>
</dbReference>
<reference evidence="3 4" key="1">
    <citation type="submission" date="2016-10" db="EMBL/GenBank/DDBJ databases">
        <authorList>
            <person name="de Groot N.N."/>
        </authorList>
    </citation>
    <scope>NUCLEOTIDE SEQUENCE [LARGE SCALE GENOMIC DNA]</scope>
    <source>
        <strain evidence="4">EB21,IBRC-M 10013,KCTC 4048</strain>
    </source>
</reference>
<dbReference type="Pfam" id="PF01882">
    <property type="entry name" value="DUF58"/>
    <property type="match status" value="1"/>
</dbReference>
<feature type="region of interest" description="Disordered" evidence="1">
    <location>
        <begin position="155"/>
        <end position="186"/>
    </location>
</feature>
<sequence>MSWHRTATDRWRWLVPVALVLAPVGVVSATPAVVLCAVVCVGVAAFARASPAPEPAVDCERRFRERDDGTVAVSLRVENEGSAALPDVRVVDGVPADCTVLDGTPELACSLPAGASRTLCYRVESPESTRRFDDPFVVVADRAGRVELDARVDAGADRLGSSRPLPDAEPVALRPPTGGPPGPLTGTEAGQGLAFHSVREYRRGDPLGRVDWSRFARTGDLSTVTFRAERAPTVVLVVDARPAAYVARAPDATGARDHAVDAARALVTGLADAQVGLAVLGSGVSWTPPGTGRAHRARLRRELDTDPALVAPPEGDDPAVDPLATTLRARTPADAQLCLLTPLCDDAVATLARRLDTGGTPVSVVSPDPTTTDGPGAQLAHLERGARVRDLRRAGIPVLDWTEGDAREAFARAGWAR</sequence>
<dbReference type="AlphaFoldDB" id="A0A1G9X3L9"/>
<dbReference type="OrthoDB" id="31512at2157"/>